<dbReference type="PANTHER" id="PTHR23253">
    <property type="entry name" value="EUKARYOTIC TRANSLATION INITIATION FACTOR 4 GAMMA"/>
    <property type="match status" value="1"/>
</dbReference>
<evidence type="ECO:0000259" key="4">
    <source>
        <dbReference type="Pfam" id="PF02854"/>
    </source>
</evidence>
<evidence type="ECO:0000256" key="3">
    <source>
        <dbReference type="ARBA" id="ARBA00022917"/>
    </source>
</evidence>
<evidence type="ECO:0000313" key="5">
    <source>
        <dbReference type="Proteomes" id="UP000694846"/>
    </source>
</evidence>
<evidence type="ECO:0000256" key="2">
    <source>
        <dbReference type="ARBA" id="ARBA00022540"/>
    </source>
</evidence>
<sequence>MITDCVVSNAINEPDNCALYATLCCHVIENTCVNSRRIIPQGLLSAFKTELIKSCRVVLTEAGVLLRMRTARQLQDPRRSEQRFDVKARDRTHGTCRFMGELFMRDQIFKTVMSTIDTFMQIHDAHSLECLCVLLTIIAPKLEKVKRFSTTTFILHTLHNDTNPSVEKIYNL</sequence>
<dbReference type="GeneID" id="112681171"/>
<keyword evidence="5" id="KW-1185">Reference proteome</keyword>
<dbReference type="Gene3D" id="1.25.40.180">
    <property type="match status" value="1"/>
</dbReference>
<comment type="similarity">
    <text evidence="1">Belongs to the eukaryotic initiation factor 4G family.</text>
</comment>
<accession>A0A8B8FA04</accession>
<feature type="domain" description="MIF4G" evidence="4">
    <location>
        <begin position="2"/>
        <end position="153"/>
    </location>
</feature>
<keyword evidence="2" id="KW-0396">Initiation factor</keyword>
<dbReference type="GO" id="GO:0003743">
    <property type="term" value="F:translation initiation factor activity"/>
    <property type="evidence" value="ECO:0007669"/>
    <property type="project" value="UniProtKB-KW"/>
</dbReference>
<dbReference type="InterPro" id="IPR003890">
    <property type="entry name" value="MIF4G-like_typ-3"/>
</dbReference>
<reference evidence="6" key="1">
    <citation type="submission" date="2025-08" db="UniProtKB">
        <authorList>
            <consortium name="RefSeq"/>
        </authorList>
    </citation>
    <scope>IDENTIFICATION</scope>
    <source>
        <tissue evidence="6">Whole body</tissue>
    </source>
</reference>
<dbReference type="InterPro" id="IPR016024">
    <property type="entry name" value="ARM-type_fold"/>
</dbReference>
<organism evidence="5 6">
    <name type="scientific">Sipha flava</name>
    <name type="common">yellow sugarcane aphid</name>
    <dbReference type="NCBI Taxonomy" id="143950"/>
    <lineage>
        <taxon>Eukaryota</taxon>
        <taxon>Metazoa</taxon>
        <taxon>Ecdysozoa</taxon>
        <taxon>Arthropoda</taxon>
        <taxon>Hexapoda</taxon>
        <taxon>Insecta</taxon>
        <taxon>Pterygota</taxon>
        <taxon>Neoptera</taxon>
        <taxon>Paraneoptera</taxon>
        <taxon>Hemiptera</taxon>
        <taxon>Sternorrhyncha</taxon>
        <taxon>Aphidomorpha</taxon>
        <taxon>Aphidoidea</taxon>
        <taxon>Aphididae</taxon>
        <taxon>Sipha</taxon>
    </lineage>
</organism>
<proteinExistence type="inferred from homology"/>
<dbReference type="GO" id="GO:0016281">
    <property type="term" value="C:eukaryotic translation initiation factor 4F complex"/>
    <property type="evidence" value="ECO:0007669"/>
    <property type="project" value="TreeGrafter"/>
</dbReference>
<dbReference type="GO" id="GO:0003729">
    <property type="term" value="F:mRNA binding"/>
    <property type="evidence" value="ECO:0007669"/>
    <property type="project" value="TreeGrafter"/>
</dbReference>
<dbReference type="SUPFAM" id="SSF48371">
    <property type="entry name" value="ARM repeat"/>
    <property type="match status" value="1"/>
</dbReference>
<evidence type="ECO:0000256" key="1">
    <source>
        <dbReference type="ARBA" id="ARBA00005775"/>
    </source>
</evidence>
<dbReference type="AlphaFoldDB" id="A0A8B8FA04"/>
<protein>
    <submittedName>
        <fullName evidence="6">Uncharacterized protein LOC112681171</fullName>
    </submittedName>
</protein>
<dbReference type="RefSeq" id="XP_025407217.1">
    <property type="nucleotide sequence ID" value="XM_025551432.1"/>
</dbReference>
<dbReference type="Pfam" id="PF02854">
    <property type="entry name" value="MIF4G"/>
    <property type="match status" value="1"/>
</dbReference>
<dbReference type="Proteomes" id="UP000694846">
    <property type="component" value="Unplaced"/>
</dbReference>
<keyword evidence="3" id="KW-0648">Protein biosynthesis</keyword>
<gene>
    <name evidence="6" type="primary">LOC112681171</name>
</gene>
<evidence type="ECO:0000313" key="6">
    <source>
        <dbReference type="RefSeq" id="XP_025407217.1"/>
    </source>
</evidence>
<name>A0A8B8FA04_9HEMI</name>
<dbReference type="PANTHER" id="PTHR23253:SF9">
    <property type="entry name" value="EUKARYOTIC TRANSLATION INITIATION FACTOR 4 GAMMA 2"/>
    <property type="match status" value="1"/>
</dbReference>
<dbReference type="OrthoDB" id="514777at2759"/>